<evidence type="ECO:0000259" key="10">
    <source>
        <dbReference type="PROSITE" id="PS51012"/>
    </source>
</evidence>
<dbReference type="InterPro" id="IPR047817">
    <property type="entry name" value="ABC2_TM_bact-type"/>
</dbReference>
<keyword evidence="7 9" id="KW-1133">Transmembrane helix</keyword>
<dbReference type="PANTHER" id="PTHR30413">
    <property type="entry name" value="INNER MEMBRANE TRANSPORT PERMEASE"/>
    <property type="match status" value="1"/>
</dbReference>
<keyword evidence="4" id="KW-0762">Sugar transport</keyword>
<dbReference type="Pfam" id="PF01061">
    <property type="entry name" value="ABC2_membrane"/>
    <property type="match status" value="1"/>
</dbReference>
<dbReference type="GO" id="GO:0043190">
    <property type="term" value="C:ATP-binding cassette (ABC) transporter complex"/>
    <property type="evidence" value="ECO:0007669"/>
    <property type="project" value="InterPro"/>
</dbReference>
<evidence type="ECO:0000256" key="5">
    <source>
        <dbReference type="ARBA" id="ARBA00022692"/>
    </source>
</evidence>
<dbReference type="GO" id="GO:0015920">
    <property type="term" value="P:lipopolysaccharide transport"/>
    <property type="evidence" value="ECO:0007669"/>
    <property type="project" value="TreeGrafter"/>
</dbReference>
<dbReference type="PROSITE" id="PS51012">
    <property type="entry name" value="ABC_TM2"/>
    <property type="match status" value="1"/>
</dbReference>
<dbReference type="AlphaFoldDB" id="A0A381PXM7"/>
<evidence type="ECO:0000256" key="8">
    <source>
        <dbReference type="ARBA" id="ARBA00023136"/>
    </source>
</evidence>
<feature type="transmembrane region" description="Helical" evidence="9">
    <location>
        <begin position="67"/>
        <end position="90"/>
    </location>
</feature>
<evidence type="ECO:0000256" key="6">
    <source>
        <dbReference type="ARBA" id="ARBA00022903"/>
    </source>
</evidence>
<evidence type="ECO:0000256" key="1">
    <source>
        <dbReference type="ARBA" id="ARBA00004651"/>
    </source>
</evidence>
<protein>
    <recommendedName>
        <fullName evidence="10">ABC transmembrane type-2 domain-containing protein</fullName>
    </recommendedName>
</protein>
<proteinExistence type="predicted"/>
<dbReference type="GO" id="GO:0140359">
    <property type="term" value="F:ABC-type transporter activity"/>
    <property type="evidence" value="ECO:0007669"/>
    <property type="project" value="InterPro"/>
</dbReference>
<evidence type="ECO:0000256" key="4">
    <source>
        <dbReference type="ARBA" id="ARBA00022597"/>
    </source>
</evidence>
<evidence type="ECO:0000256" key="3">
    <source>
        <dbReference type="ARBA" id="ARBA00022475"/>
    </source>
</evidence>
<sequence length="269" mass="30174">MALFGSYRSNYFVIHQLTRRAVLSRYRGTALGLVWSLLTPMLMLAIYTFVFGLVLEIRWPVQEGGQAQFAAILFSGMILHSLLSDCLIQSTTLISDNPQYVKKVVFPLEALPWVTVLSALFQAGISLAVLILYLLGLYLFGGGHLFGWSVIFLPLPFVMLFIVCLGVGWFVSAAAVYFRDIGQLMGVINTVLFFMAPILYPKSALPESIQFLLYLNPITFPIEQLRNFLLWNTGPDMLGVGIYTVVALVFAYLGFLWFEKVRKGFADVL</sequence>
<dbReference type="PRINTS" id="PR00164">
    <property type="entry name" value="ABC2TRNSPORT"/>
</dbReference>
<keyword evidence="6" id="KW-0972">Capsule biogenesis/degradation</keyword>
<evidence type="ECO:0000256" key="9">
    <source>
        <dbReference type="SAM" id="Phobius"/>
    </source>
</evidence>
<dbReference type="PIRSF" id="PIRSF006648">
    <property type="entry name" value="DrrB"/>
    <property type="match status" value="1"/>
</dbReference>
<feature type="domain" description="ABC transmembrane type-2" evidence="10">
    <location>
        <begin position="31"/>
        <end position="261"/>
    </location>
</feature>
<dbReference type="PANTHER" id="PTHR30413:SF10">
    <property type="entry name" value="CAPSULE POLYSACCHARIDE EXPORT INNER-MEMBRANE PROTEIN CTRC"/>
    <property type="match status" value="1"/>
</dbReference>
<keyword evidence="5 9" id="KW-0812">Transmembrane</keyword>
<keyword evidence="3" id="KW-1003">Cell membrane</keyword>
<accession>A0A381PXM7</accession>
<dbReference type="InterPro" id="IPR000412">
    <property type="entry name" value="ABC_2_transport"/>
</dbReference>
<evidence type="ECO:0000313" key="11">
    <source>
        <dbReference type="EMBL" id="SUZ71338.1"/>
    </source>
</evidence>
<feature type="transmembrane region" description="Helical" evidence="9">
    <location>
        <begin position="237"/>
        <end position="258"/>
    </location>
</feature>
<feature type="transmembrane region" description="Helical" evidence="9">
    <location>
        <begin position="181"/>
        <end position="200"/>
    </location>
</feature>
<evidence type="ECO:0000256" key="7">
    <source>
        <dbReference type="ARBA" id="ARBA00022989"/>
    </source>
</evidence>
<organism evidence="11">
    <name type="scientific">marine metagenome</name>
    <dbReference type="NCBI Taxonomy" id="408172"/>
    <lineage>
        <taxon>unclassified sequences</taxon>
        <taxon>metagenomes</taxon>
        <taxon>ecological metagenomes</taxon>
    </lineage>
</organism>
<gene>
    <name evidence="11" type="ORF">METZ01_LOCUS24192</name>
</gene>
<comment type="subcellular location">
    <subcellularLocation>
        <location evidence="1">Cell membrane</location>
        <topology evidence="1">Multi-pass membrane protein</topology>
    </subcellularLocation>
</comment>
<name>A0A381PXM7_9ZZZZ</name>
<feature type="transmembrane region" description="Helical" evidence="9">
    <location>
        <begin position="33"/>
        <end position="55"/>
    </location>
</feature>
<reference evidence="11" key="1">
    <citation type="submission" date="2018-05" db="EMBL/GenBank/DDBJ databases">
        <authorList>
            <person name="Lanie J.A."/>
            <person name="Ng W.-L."/>
            <person name="Kazmierczak K.M."/>
            <person name="Andrzejewski T.M."/>
            <person name="Davidsen T.M."/>
            <person name="Wayne K.J."/>
            <person name="Tettelin H."/>
            <person name="Glass J.I."/>
            <person name="Rusch D."/>
            <person name="Podicherti R."/>
            <person name="Tsui H.-C.T."/>
            <person name="Winkler M.E."/>
        </authorList>
    </citation>
    <scope>NUCLEOTIDE SEQUENCE</scope>
</reference>
<keyword evidence="8 9" id="KW-0472">Membrane</keyword>
<evidence type="ECO:0000256" key="2">
    <source>
        <dbReference type="ARBA" id="ARBA00022448"/>
    </source>
</evidence>
<feature type="transmembrane region" description="Helical" evidence="9">
    <location>
        <begin position="152"/>
        <end position="175"/>
    </location>
</feature>
<dbReference type="EMBL" id="UINC01001117">
    <property type="protein sequence ID" value="SUZ71338.1"/>
    <property type="molecule type" value="Genomic_DNA"/>
</dbReference>
<keyword evidence="2" id="KW-0813">Transport</keyword>
<feature type="transmembrane region" description="Helical" evidence="9">
    <location>
        <begin position="110"/>
        <end position="140"/>
    </location>
</feature>
<dbReference type="InterPro" id="IPR013525">
    <property type="entry name" value="ABC2_TM"/>
</dbReference>